<name>A0A382AFK2_9ZZZZ</name>
<gene>
    <name evidence="1" type="ORF">METZ01_LOCUS153013</name>
</gene>
<dbReference type="GO" id="GO:0051276">
    <property type="term" value="P:chromosome organization"/>
    <property type="evidence" value="ECO:0007669"/>
    <property type="project" value="InterPro"/>
</dbReference>
<protein>
    <recommendedName>
        <fullName evidence="2">Terminase small subunit</fullName>
    </recommendedName>
</protein>
<dbReference type="EMBL" id="UINC01025134">
    <property type="protein sequence ID" value="SVB00159.1"/>
    <property type="molecule type" value="Genomic_DNA"/>
</dbReference>
<accession>A0A382AFK2</accession>
<proteinExistence type="predicted"/>
<evidence type="ECO:0008006" key="2">
    <source>
        <dbReference type="Google" id="ProtNLM"/>
    </source>
</evidence>
<dbReference type="InterPro" id="IPR005335">
    <property type="entry name" value="Terminase_ssu"/>
</dbReference>
<dbReference type="AlphaFoldDB" id="A0A382AFK2"/>
<evidence type="ECO:0000313" key="1">
    <source>
        <dbReference type="EMBL" id="SVB00159.1"/>
    </source>
</evidence>
<sequence length="200" mass="22404">MPTIDTDRHYEKQDKFINLLLLHPNQSKHRSAMLAGYAVKSLEKRVPALMKDKKFLARLDERKREIEESVNVSVDKVAQEYARIAFLDPANYYKFTQDGGIEVNKSYTIDMRPIAEIEEARSGKGANGKNLVKLKFYNKMDALKSLRDMFGYDKPTKHAVAGVIGTEQGLSQKGIESAIIGLLGGVTQTPITEVVDSTPE</sequence>
<dbReference type="Pfam" id="PF03592">
    <property type="entry name" value="Terminase_2"/>
    <property type="match status" value="1"/>
</dbReference>
<organism evidence="1">
    <name type="scientific">marine metagenome</name>
    <dbReference type="NCBI Taxonomy" id="408172"/>
    <lineage>
        <taxon>unclassified sequences</taxon>
        <taxon>metagenomes</taxon>
        <taxon>ecological metagenomes</taxon>
    </lineage>
</organism>
<reference evidence="1" key="1">
    <citation type="submission" date="2018-05" db="EMBL/GenBank/DDBJ databases">
        <authorList>
            <person name="Lanie J.A."/>
            <person name="Ng W.-L."/>
            <person name="Kazmierczak K.M."/>
            <person name="Andrzejewski T.M."/>
            <person name="Davidsen T.M."/>
            <person name="Wayne K.J."/>
            <person name="Tettelin H."/>
            <person name="Glass J.I."/>
            <person name="Rusch D."/>
            <person name="Podicherti R."/>
            <person name="Tsui H.-C.T."/>
            <person name="Winkler M.E."/>
        </authorList>
    </citation>
    <scope>NUCLEOTIDE SEQUENCE</scope>
</reference>